<dbReference type="InterPro" id="IPR050469">
    <property type="entry name" value="Diguanylate_Cyclase"/>
</dbReference>
<keyword evidence="3" id="KW-1185">Reference proteome</keyword>
<dbReference type="CDD" id="cd01949">
    <property type="entry name" value="GGDEF"/>
    <property type="match status" value="1"/>
</dbReference>
<accession>A0ABV6P6F0</accession>
<gene>
    <name evidence="2" type="ORF">ACFFHU_31160</name>
</gene>
<comment type="caution">
    <text evidence="2">The sequence shown here is derived from an EMBL/GenBank/DDBJ whole genome shotgun (WGS) entry which is preliminary data.</text>
</comment>
<dbReference type="SUPFAM" id="SSF55073">
    <property type="entry name" value="Nucleotide cyclase"/>
    <property type="match status" value="1"/>
</dbReference>
<dbReference type="InterPro" id="IPR000160">
    <property type="entry name" value="GGDEF_dom"/>
</dbReference>
<keyword evidence="2" id="KW-0808">Transferase</keyword>
<sequence>MVEPFTVLAAGAALAGAAAAGRMRSRAIRAETRLAGLAGQLEAARHAASHDSLTGLYNRRGFHQRGQVLLTDRTQFPLLAAVLDLDDFKRINDRFGHAAGDRVLTAVGRRLSQFAGDGAVARLGGDEFAALIGNVPVDPDSREQARQRLTAVIATPIDVTGGPVRVTASVGLAPVTGPSRLSDVLSSADSDMYQAKSLTSAVLPLDHASIAEV</sequence>
<dbReference type="InterPro" id="IPR029787">
    <property type="entry name" value="Nucleotide_cyclase"/>
</dbReference>
<dbReference type="GO" id="GO:0052621">
    <property type="term" value="F:diguanylate cyclase activity"/>
    <property type="evidence" value="ECO:0007669"/>
    <property type="project" value="UniProtKB-EC"/>
</dbReference>
<protein>
    <submittedName>
        <fullName evidence="2">GGDEF domain-containing protein</fullName>
        <ecNumber evidence="2">2.7.7.65</ecNumber>
    </submittedName>
</protein>
<feature type="domain" description="GGDEF" evidence="1">
    <location>
        <begin position="76"/>
        <end position="207"/>
    </location>
</feature>
<dbReference type="Gene3D" id="3.30.70.270">
    <property type="match status" value="1"/>
</dbReference>
<name>A0ABV6P6F0_9ACTN</name>
<organism evidence="2 3">
    <name type="scientific">Plantactinospora siamensis</name>
    <dbReference type="NCBI Taxonomy" id="555372"/>
    <lineage>
        <taxon>Bacteria</taxon>
        <taxon>Bacillati</taxon>
        <taxon>Actinomycetota</taxon>
        <taxon>Actinomycetes</taxon>
        <taxon>Micromonosporales</taxon>
        <taxon>Micromonosporaceae</taxon>
        <taxon>Plantactinospora</taxon>
    </lineage>
</organism>
<dbReference type="InterPro" id="IPR043128">
    <property type="entry name" value="Rev_trsase/Diguanyl_cyclase"/>
</dbReference>
<proteinExistence type="predicted"/>
<dbReference type="PANTHER" id="PTHR45138">
    <property type="entry name" value="REGULATORY COMPONENTS OF SENSORY TRANSDUCTION SYSTEM"/>
    <property type="match status" value="1"/>
</dbReference>
<dbReference type="Pfam" id="PF00990">
    <property type="entry name" value="GGDEF"/>
    <property type="match status" value="1"/>
</dbReference>
<evidence type="ECO:0000313" key="2">
    <source>
        <dbReference type="EMBL" id="MFC0568580.1"/>
    </source>
</evidence>
<dbReference type="EMBL" id="JBHLUE010000036">
    <property type="protein sequence ID" value="MFC0568580.1"/>
    <property type="molecule type" value="Genomic_DNA"/>
</dbReference>
<dbReference type="SMART" id="SM00267">
    <property type="entry name" value="GGDEF"/>
    <property type="match status" value="1"/>
</dbReference>
<evidence type="ECO:0000259" key="1">
    <source>
        <dbReference type="PROSITE" id="PS50887"/>
    </source>
</evidence>
<evidence type="ECO:0000313" key="3">
    <source>
        <dbReference type="Proteomes" id="UP001589894"/>
    </source>
</evidence>
<dbReference type="EC" id="2.7.7.65" evidence="2"/>
<dbReference type="NCBIfam" id="TIGR00254">
    <property type="entry name" value="GGDEF"/>
    <property type="match status" value="1"/>
</dbReference>
<dbReference type="Proteomes" id="UP001589894">
    <property type="component" value="Unassembled WGS sequence"/>
</dbReference>
<dbReference type="PROSITE" id="PS50887">
    <property type="entry name" value="GGDEF"/>
    <property type="match status" value="1"/>
</dbReference>
<reference evidence="2 3" key="1">
    <citation type="submission" date="2024-09" db="EMBL/GenBank/DDBJ databases">
        <authorList>
            <person name="Sun Q."/>
            <person name="Mori K."/>
        </authorList>
    </citation>
    <scope>NUCLEOTIDE SEQUENCE [LARGE SCALE GENOMIC DNA]</scope>
    <source>
        <strain evidence="2 3">TBRC 2205</strain>
    </source>
</reference>
<dbReference type="PANTHER" id="PTHR45138:SF9">
    <property type="entry name" value="DIGUANYLATE CYCLASE DGCM-RELATED"/>
    <property type="match status" value="1"/>
</dbReference>
<dbReference type="RefSeq" id="WP_377344129.1">
    <property type="nucleotide sequence ID" value="NZ_JBHLUE010000036.1"/>
</dbReference>
<keyword evidence="2" id="KW-0548">Nucleotidyltransferase</keyword>